<keyword evidence="4" id="KW-0723">Serine/threonine-protein kinase</keyword>
<keyword evidence="8" id="KW-0732">Signal</keyword>
<evidence type="ECO:0000256" key="1">
    <source>
        <dbReference type="ARBA" id="ARBA00004162"/>
    </source>
</evidence>
<dbReference type="GO" id="GO:0005524">
    <property type="term" value="F:ATP binding"/>
    <property type="evidence" value="ECO:0007669"/>
    <property type="project" value="UniProtKB-UniRule"/>
</dbReference>
<dbReference type="InterPro" id="IPR003591">
    <property type="entry name" value="Leu-rich_rpt_typical-subtyp"/>
</dbReference>
<evidence type="ECO:0000256" key="15">
    <source>
        <dbReference type="ARBA" id="ARBA00023136"/>
    </source>
</evidence>
<dbReference type="Pfam" id="PF13855">
    <property type="entry name" value="LRR_8"/>
    <property type="match status" value="2"/>
</dbReference>
<dbReference type="AlphaFoldDB" id="A0AAV5DCV2"/>
<evidence type="ECO:0000256" key="17">
    <source>
        <dbReference type="ARBA" id="ARBA00023180"/>
    </source>
</evidence>
<feature type="compositionally biased region" description="Polar residues" evidence="21">
    <location>
        <begin position="1060"/>
        <end position="1079"/>
    </location>
</feature>
<organism evidence="24 25">
    <name type="scientific">Eleusine coracana subsp. coracana</name>
    <dbReference type="NCBI Taxonomy" id="191504"/>
    <lineage>
        <taxon>Eukaryota</taxon>
        <taxon>Viridiplantae</taxon>
        <taxon>Streptophyta</taxon>
        <taxon>Embryophyta</taxon>
        <taxon>Tracheophyta</taxon>
        <taxon>Spermatophyta</taxon>
        <taxon>Magnoliopsida</taxon>
        <taxon>Liliopsida</taxon>
        <taxon>Poales</taxon>
        <taxon>Poaceae</taxon>
        <taxon>PACMAD clade</taxon>
        <taxon>Chloridoideae</taxon>
        <taxon>Cynodonteae</taxon>
        <taxon>Eleusininae</taxon>
        <taxon>Eleusine</taxon>
    </lineage>
</organism>
<evidence type="ECO:0000256" key="18">
    <source>
        <dbReference type="ARBA" id="ARBA00047899"/>
    </source>
</evidence>
<name>A0AAV5DCV2_ELECO</name>
<dbReference type="GO" id="GO:0009934">
    <property type="term" value="P:regulation of meristem structural organization"/>
    <property type="evidence" value="ECO:0007669"/>
    <property type="project" value="UniProtKB-ARBA"/>
</dbReference>
<keyword evidence="13 20" id="KW-0067">ATP-binding</keyword>
<keyword evidence="10 20" id="KW-0547">Nucleotide-binding</keyword>
<dbReference type="FunFam" id="3.80.10.10:FF:000570">
    <property type="entry name" value="Leucine-rich repeat receptor-like serine/threonine-protein kinase BAM1"/>
    <property type="match status" value="1"/>
</dbReference>
<accession>A0AAV5DCV2</accession>
<dbReference type="FunFam" id="3.30.200.20:FF:000292">
    <property type="entry name" value="Leucine-rich repeat receptor-like serine/threonine-protein kinase BAM1"/>
    <property type="match status" value="1"/>
</dbReference>
<evidence type="ECO:0000256" key="19">
    <source>
        <dbReference type="ARBA" id="ARBA00048679"/>
    </source>
</evidence>
<keyword evidence="12" id="KW-0221">Differentiation</keyword>
<dbReference type="Proteomes" id="UP001054889">
    <property type="component" value="Unassembled WGS sequence"/>
</dbReference>
<keyword evidence="16" id="KW-0675">Receptor</keyword>
<sequence length="1079" mass="115226">MEIPRIGAGGRGNYTIFGPVFIVISFYYCSGLGIRHPRTAELQFHRLYSPPTHAVHLSAPAHPLPSPHHNAHGVLHGRRDNHPSPPCHRHPLHGRRRLLLIFFFAGSSRPPEPLGRTDRPLGLPLHALDTRHPVLLVAAPLLRRANDEHVIALDLSGLNLSGPIPGAALASLPHLQSLNLSNNILNSTFPSELTASLPRLRVLDLYNNNLTGPLPAALPNLTDLSHLHLGGNFFSGAIPRSYGRWSRLRYLALSGNELTGPVPPELGNLTTLRELYLGYFNSFTGGIPPELGRLRQLVRLDMASCGVSGEVPPEVANLTSLDTLFLQINALSGRLPAEIGGMGSLKSLDLSNNLFVGEIPATFASLNNLTLLNLFRNRLAGEIPDFVGELPSLEVLQLWENNFTGGIPASLGVAATGLRIVDVSTNRLTGVLPSELCAGKQLQTFIALGNSLFGGIPDGLAGCPSLTRIRPGENYLNGTIPAKLFTLPNLTQIELHDNLLSGELRLDDAKKVSPSIGELSLYNNRLTGHVPDGIGGLVGLQKLVLAGNRLSGELPPEIGKLQQLSKADLSGNLISGEVPPAISGCRLLTFLDLSGNKLEGRIPPELAELRILNYLNVSHNALEGEIPPAIAGMQSLTAVDFSFNRLTGEIPGTGQFAYFNATSFAGNPGLCGAFLGPCADDRHVVAATSGFASLSSSSKLLLVLGLLALSIAFAAGAALKARSMSRRSASARGAWRLTAFQRLDFTVDDVLDCLKDENVIGKGGSGIVYKGAIPNGAGAGAVAVKRLPAIGRAGAAHDDHGFSAEIQTLGRIRHRHIVRLLGFAANKETNLLVYEYMPNGSLGEVLHGKKGGHLTWATRYKVAVEAAKGLCYLHHDCSPPILHRDVKSNNILLDADFEAHVADFGLAKFLRGSNAGGSECMSAIAGSYGYIAPEYAYTLKVDEKSDVYSFGVVLLELITGRKPVGEFGDGVDIVQWVRAVTGGSSKEGVTKIADPRLSTVPLYELTHVFYVAMLCVAEQSVERPTMREVVQILTDIMPGSTSTSSSVVEPKEEDGESPEKASQQEGSQDSPPQQDLLSI</sequence>
<dbReference type="Gene3D" id="3.80.10.10">
    <property type="entry name" value="Ribonuclease Inhibitor"/>
    <property type="match status" value="2"/>
</dbReference>
<dbReference type="Pfam" id="PF00560">
    <property type="entry name" value="LRR_1"/>
    <property type="match status" value="4"/>
</dbReference>
<dbReference type="EMBL" id="BQKI01000015">
    <property type="protein sequence ID" value="GJN08559.1"/>
    <property type="molecule type" value="Genomic_DNA"/>
</dbReference>
<comment type="catalytic activity">
    <reaction evidence="18">
        <text>L-threonyl-[protein] + ATP = O-phospho-L-threonyl-[protein] + ADP + H(+)</text>
        <dbReference type="Rhea" id="RHEA:46608"/>
        <dbReference type="Rhea" id="RHEA-COMP:11060"/>
        <dbReference type="Rhea" id="RHEA-COMP:11605"/>
        <dbReference type="ChEBI" id="CHEBI:15378"/>
        <dbReference type="ChEBI" id="CHEBI:30013"/>
        <dbReference type="ChEBI" id="CHEBI:30616"/>
        <dbReference type="ChEBI" id="CHEBI:61977"/>
        <dbReference type="ChEBI" id="CHEBI:456216"/>
        <dbReference type="EC" id="2.7.11.1"/>
    </reaction>
</comment>
<dbReference type="InterPro" id="IPR050647">
    <property type="entry name" value="Plant_LRR-RLKs"/>
</dbReference>
<comment type="caution">
    <text evidence="24">The sequence shown here is derived from an EMBL/GenBank/DDBJ whole genome shotgun (WGS) entry which is preliminary data.</text>
</comment>
<evidence type="ECO:0000256" key="14">
    <source>
        <dbReference type="ARBA" id="ARBA00022989"/>
    </source>
</evidence>
<feature type="transmembrane region" description="Helical" evidence="22">
    <location>
        <begin position="12"/>
        <end position="28"/>
    </location>
</feature>
<comment type="catalytic activity">
    <reaction evidence="19">
        <text>L-seryl-[protein] + ATP = O-phospho-L-seryl-[protein] + ADP + H(+)</text>
        <dbReference type="Rhea" id="RHEA:17989"/>
        <dbReference type="Rhea" id="RHEA-COMP:9863"/>
        <dbReference type="Rhea" id="RHEA-COMP:11604"/>
        <dbReference type="ChEBI" id="CHEBI:15378"/>
        <dbReference type="ChEBI" id="CHEBI:29999"/>
        <dbReference type="ChEBI" id="CHEBI:30616"/>
        <dbReference type="ChEBI" id="CHEBI:83421"/>
        <dbReference type="ChEBI" id="CHEBI:456216"/>
        <dbReference type="EC" id="2.7.11.1"/>
    </reaction>
</comment>
<evidence type="ECO:0000256" key="16">
    <source>
        <dbReference type="ARBA" id="ARBA00023170"/>
    </source>
</evidence>
<dbReference type="FunFam" id="3.80.10.10:FF:000108">
    <property type="entry name" value="Leucine-rich repeat receptor-like serine/threonine-protein kinase BAM3"/>
    <property type="match status" value="1"/>
</dbReference>
<dbReference type="Pfam" id="PF07714">
    <property type="entry name" value="PK_Tyr_Ser-Thr"/>
    <property type="match status" value="1"/>
</dbReference>
<evidence type="ECO:0000313" key="25">
    <source>
        <dbReference type="Proteomes" id="UP001054889"/>
    </source>
</evidence>
<dbReference type="GO" id="GO:0048437">
    <property type="term" value="P:floral organ development"/>
    <property type="evidence" value="ECO:0007669"/>
    <property type="project" value="UniProtKB-ARBA"/>
</dbReference>
<feature type="region of interest" description="Disordered" evidence="21">
    <location>
        <begin position="1039"/>
        <end position="1079"/>
    </location>
</feature>
<dbReference type="InterPro" id="IPR032675">
    <property type="entry name" value="LRR_dom_sf"/>
</dbReference>
<keyword evidence="5" id="KW-0433">Leucine-rich repeat</keyword>
<keyword evidence="7 22" id="KW-0812">Transmembrane</keyword>
<dbReference type="InterPro" id="IPR008271">
    <property type="entry name" value="Ser/Thr_kinase_AS"/>
</dbReference>
<keyword evidence="25" id="KW-1185">Reference proteome</keyword>
<dbReference type="GO" id="GO:0005886">
    <property type="term" value="C:plasma membrane"/>
    <property type="evidence" value="ECO:0007669"/>
    <property type="project" value="UniProtKB-SubCell"/>
</dbReference>
<evidence type="ECO:0000256" key="20">
    <source>
        <dbReference type="PROSITE-ProRule" id="PRU10141"/>
    </source>
</evidence>
<dbReference type="SMART" id="SM00369">
    <property type="entry name" value="LRR_TYP"/>
    <property type="match status" value="7"/>
</dbReference>
<reference evidence="24" key="2">
    <citation type="submission" date="2021-12" db="EMBL/GenBank/DDBJ databases">
        <title>Resequencing data analysis of finger millet.</title>
        <authorList>
            <person name="Hatakeyama M."/>
            <person name="Aluri S."/>
            <person name="Balachadran M.T."/>
            <person name="Sivarajan S.R."/>
            <person name="Poveda L."/>
            <person name="Shimizu-Inatsugi R."/>
            <person name="Schlapbach R."/>
            <person name="Sreeman S.M."/>
            <person name="Shimizu K.K."/>
        </authorList>
    </citation>
    <scope>NUCLEOTIDE SEQUENCE</scope>
</reference>
<dbReference type="PROSITE" id="PS00108">
    <property type="entry name" value="PROTEIN_KINASE_ST"/>
    <property type="match status" value="1"/>
</dbReference>
<keyword evidence="15 22" id="KW-0472">Membrane</keyword>
<dbReference type="FunFam" id="1.10.510.10:FF:000201">
    <property type="entry name" value="Leucine-rich repeat receptor-like serine/threonine-protein kinase"/>
    <property type="match status" value="1"/>
</dbReference>
<reference evidence="24" key="1">
    <citation type="journal article" date="2018" name="DNA Res.">
        <title>Multiple hybrid de novo genome assembly of finger millet, an orphan allotetraploid crop.</title>
        <authorList>
            <person name="Hatakeyama M."/>
            <person name="Aluri S."/>
            <person name="Balachadran M.T."/>
            <person name="Sivarajan S.R."/>
            <person name="Patrignani A."/>
            <person name="Gruter S."/>
            <person name="Poveda L."/>
            <person name="Shimizu-Inatsugi R."/>
            <person name="Baeten J."/>
            <person name="Francoijs K.J."/>
            <person name="Nataraja K.N."/>
            <person name="Reddy Y.A.N."/>
            <person name="Phadnis S."/>
            <person name="Ravikumar R.L."/>
            <person name="Schlapbach R."/>
            <person name="Sreeman S.M."/>
            <person name="Shimizu K.K."/>
        </authorList>
    </citation>
    <scope>NUCLEOTIDE SEQUENCE</scope>
</reference>
<comment type="subcellular location">
    <subcellularLocation>
        <location evidence="1">Cell membrane</location>
        <topology evidence="1">Single-pass membrane protein</topology>
    </subcellularLocation>
</comment>
<evidence type="ECO:0000256" key="13">
    <source>
        <dbReference type="ARBA" id="ARBA00022840"/>
    </source>
</evidence>
<keyword evidence="9" id="KW-0677">Repeat</keyword>
<evidence type="ECO:0000256" key="7">
    <source>
        <dbReference type="ARBA" id="ARBA00022692"/>
    </source>
</evidence>
<dbReference type="GO" id="GO:0004674">
    <property type="term" value="F:protein serine/threonine kinase activity"/>
    <property type="evidence" value="ECO:0007669"/>
    <property type="project" value="UniProtKB-KW"/>
</dbReference>
<keyword evidence="11" id="KW-0418">Kinase</keyword>
<dbReference type="InterPro" id="IPR001245">
    <property type="entry name" value="Ser-Thr/Tyr_kinase_cat_dom"/>
</dbReference>
<dbReference type="Gene3D" id="3.30.200.20">
    <property type="entry name" value="Phosphorylase Kinase, domain 1"/>
    <property type="match status" value="1"/>
</dbReference>
<evidence type="ECO:0000256" key="3">
    <source>
        <dbReference type="ARBA" id="ARBA00022473"/>
    </source>
</evidence>
<dbReference type="PROSITE" id="PS00107">
    <property type="entry name" value="PROTEIN_KINASE_ATP"/>
    <property type="match status" value="1"/>
</dbReference>
<dbReference type="Gene3D" id="1.10.510.10">
    <property type="entry name" value="Transferase(Phosphotransferase) domain 1"/>
    <property type="match status" value="1"/>
</dbReference>
<evidence type="ECO:0000256" key="5">
    <source>
        <dbReference type="ARBA" id="ARBA00022614"/>
    </source>
</evidence>
<keyword evidence="6" id="KW-0808">Transferase</keyword>
<dbReference type="InterPro" id="IPR011009">
    <property type="entry name" value="Kinase-like_dom_sf"/>
</dbReference>
<dbReference type="PROSITE" id="PS50011">
    <property type="entry name" value="PROTEIN_KINASE_DOM"/>
    <property type="match status" value="1"/>
</dbReference>
<evidence type="ECO:0000256" key="22">
    <source>
        <dbReference type="SAM" id="Phobius"/>
    </source>
</evidence>
<keyword evidence="3" id="KW-0217">Developmental protein</keyword>
<keyword evidence="14 22" id="KW-1133">Transmembrane helix</keyword>
<dbReference type="SUPFAM" id="SSF56112">
    <property type="entry name" value="Protein kinase-like (PK-like)"/>
    <property type="match status" value="1"/>
</dbReference>
<dbReference type="SUPFAM" id="SSF52047">
    <property type="entry name" value="RNI-like"/>
    <property type="match status" value="2"/>
</dbReference>
<feature type="binding site" evidence="20">
    <location>
        <position position="785"/>
    </location>
    <ligand>
        <name>ATP</name>
        <dbReference type="ChEBI" id="CHEBI:30616"/>
    </ligand>
</feature>
<evidence type="ECO:0000256" key="21">
    <source>
        <dbReference type="SAM" id="MobiDB-lite"/>
    </source>
</evidence>
<evidence type="ECO:0000256" key="2">
    <source>
        <dbReference type="ARBA" id="ARBA00012513"/>
    </source>
</evidence>
<evidence type="ECO:0000256" key="9">
    <source>
        <dbReference type="ARBA" id="ARBA00022737"/>
    </source>
</evidence>
<evidence type="ECO:0000256" key="11">
    <source>
        <dbReference type="ARBA" id="ARBA00022777"/>
    </source>
</evidence>
<proteinExistence type="predicted"/>
<dbReference type="PANTHER" id="PTHR48056">
    <property type="entry name" value="LRR RECEPTOR-LIKE SERINE/THREONINE-PROTEIN KINASE-RELATED"/>
    <property type="match status" value="1"/>
</dbReference>
<dbReference type="EC" id="2.7.11.1" evidence="2"/>
<dbReference type="GO" id="GO:0033612">
    <property type="term" value="F:receptor serine/threonine kinase binding"/>
    <property type="evidence" value="ECO:0007669"/>
    <property type="project" value="TreeGrafter"/>
</dbReference>
<evidence type="ECO:0000259" key="23">
    <source>
        <dbReference type="PROSITE" id="PS50011"/>
    </source>
</evidence>
<gene>
    <name evidence="24" type="primary">ga26496</name>
    <name evidence="24" type="ORF">PR202_ga26496</name>
</gene>
<dbReference type="SMART" id="SM00220">
    <property type="entry name" value="S_TKc"/>
    <property type="match status" value="1"/>
</dbReference>
<dbReference type="GO" id="GO:0030154">
    <property type="term" value="P:cell differentiation"/>
    <property type="evidence" value="ECO:0007669"/>
    <property type="project" value="UniProtKB-KW"/>
</dbReference>
<protein>
    <recommendedName>
        <fullName evidence="2">non-specific serine/threonine protein kinase</fullName>
        <ecNumber evidence="2">2.7.11.1</ecNumber>
    </recommendedName>
</protein>
<dbReference type="PANTHER" id="PTHR48056:SF45">
    <property type="entry name" value="PROTEIN KINASE DOMAIN-CONTAINING PROTEIN"/>
    <property type="match status" value="1"/>
</dbReference>
<dbReference type="InterPro" id="IPR001611">
    <property type="entry name" value="Leu-rich_rpt"/>
</dbReference>
<dbReference type="InterPro" id="IPR000719">
    <property type="entry name" value="Prot_kinase_dom"/>
</dbReference>
<keyword evidence="17" id="KW-0325">Glycoprotein</keyword>
<evidence type="ECO:0000256" key="10">
    <source>
        <dbReference type="ARBA" id="ARBA00022741"/>
    </source>
</evidence>
<evidence type="ECO:0000256" key="4">
    <source>
        <dbReference type="ARBA" id="ARBA00022527"/>
    </source>
</evidence>
<evidence type="ECO:0000256" key="6">
    <source>
        <dbReference type="ARBA" id="ARBA00022679"/>
    </source>
</evidence>
<feature type="domain" description="Protein kinase" evidence="23">
    <location>
        <begin position="754"/>
        <end position="1037"/>
    </location>
</feature>
<dbReference type="GO" id="GO:0048229">
    <property type="term" value="P:gametophyte development"/>
    <property type="evidence" value="ECO:0007669"/>
    <property type="project" value="UniProtKB-ARBA"/>
</dbReference>
<evidence type="ECO:0000256" key="12">
    <source>
        <dbReference type="ARBA" id="ARBA00022782"/>
    </source>
</evidence>
<dbReference type="InterPro" id="IPR017441">
    <property type="entry name" value="Protein_kinase_ATP_BS"/>
</dbReference>
<evidence type="ECO:0000313" key="24">
    <source>
        <dbReference type="EMBL" id="GJN08559.1"/>
    </source>
</evidence>
<dbReference type="GO" id="GO:0010075">
    <property type="term" value="P:regulation of meristem growth"/>
    <property type="evidence" value="ECO:0007669"/>
    <property type="project" value="UniProtKB-ARBA"/>
</dbReference>
<evidence type="ECO:0000256" key="8">
    <source>
        <dbReference type="ARBA" id="ARBA00022729"/>
    </source>
</evidence>